<dbReference type="InterPro" id="IPR023238">
    <property type="entry name" value="FAM175"/>
</dbReference>
<evidence type="ECO:0000313" key="2">
    <source>
        <dbReference type="EMBL" id="KAK9818639.1"/>
    </source>
</evidence>
<dbReference type="Proteomes" id="UP001438707">
    <property type="component" value="Unassembled WGS sequence"/>
</dbReference>
<protein>
    <submittedName>
        <fullName evidence="2">Uncharacterized protein</fullName>
    </submittedName>
</protein>
<evidence type="ECO:0000313" key="3">
    <source>
        <dbReference type="Proteomes" id="UP001438707"/>
    </source>
</evidence>
<dbReference type="EMBL" id="JALJOS010000058">
    <property type="protein sequence ID" value="KAK9818639.1"/>
    <property type="molecule type" value="Genomic_DNA"/>
</dbReference>
<keyword evidence="3" id="KW-1185">Reference proteome</keyword>
<name>A0AAW1QCR9_9CHLO</name>
<dbReference type="PRINTS" id="PR02051">
    <property type="entry name" value="PROTEINF175"/>
</dbReference>
<reference evidence="2 3" key="1">
    <citation type="journal article" date="2024" name="Nat. Commun.">
        <title>Phylogenomics reveals the evolutionary origins of lichenization in chlorophyte algae.</title>
        <authorList>
            <person name="Puginier C."/>
            <person name="Libourel C."/>
            <person name="Otte J."/>
            <person name="Skaloud P."/>
            <person name="Haon M."/>
            <person name="Grisel S."/>
            <person name="Petersen M."/>
            <person name="Berrin J.G."/>
            <person name="Delaux P.M."/>
            <person name="Dal Grande F."/>
            <person name="Keller J."/>
        </authorList>
    </citation>
    <scope>NUCLEOTIDE SEQUENCE [LARGE SCALE GENOMIC DNA]</scope>
    <source>
        <strain evidence="2 3">SAG 2145</strain>
    </source>
</reference>
<accession>A0AAW1QCR9</accession>
<sequence length="340" mass="37187">MTLDSVVTRASLTGPLIAAVSQAAASTSEDFDGLIYGTFRQHLQRSLGDERDDDEEVHQEFSIAGFHCNAFCGSFYSGTGSLDRQVLQDLTAQLPHQLLGWFVCRRGSWAQPSMREQQVSAALLAMLPPAGGCAHALFMLFTPSQHHEGATLTLEQRLYHCSSERPALTPIPQRIHNMRSGKTPLQYSQEFGPSPPASFPVQASQSHGEDSSDQDANAIQPQPAGPYMAAQPAVAREAAMAETVLLQAFNLICMQQSGRTQATHVASMATSVHASPKQRFAIKPSSCNTDQGAWMRGHLEFLGRYIVWAGDHQESWHAGWPFLRNTLDNLGCGTFGSCWR</sequence>
<dbReference type="PANTHER" id="PTHR31728">
    <property type="entry name" value="ABRAXAS FAMILY MEMBER"/>
    <property type="match status" value="1"/>
</dbReference>
<dbReference type="AlphaFoldDB" id="A0AAW1QCR9"/>
<proteinExistence type="predicted"/>
<organism evidence="2 3">
    <name type="scientific">Apatococcus lobatus</name>
    <dbReference type="NCBI Taxonomy" id="904363"/>
    <lineage>
        <taxon>Eukaryota</taxon>
        <taxon>Viridiplantae</taxon>
        <taxon>Chlorophyta</taxon>
        <taxon>core chlorophytes</taxon>
        <taxon>Trebouxiophyceae</taxon>
        <taxon>Chlorellales</taxon>
        <taxon>Chlorellaceae</taxon>
        <taxon>Apatococcus</taxon>
    </lineage>
</organism>
<evidence type="ECO:0000256" key="1">
    <source>
        <dbReference type="SAM" id="MobiDB-lite"/>
    </source>
</evidence>
<comment type="caution">
    <text evidence="2">The sequence shown here is derived from an EMBL/GenBank/DDBJ whole genome shotgun (WGS) entry which is preliminary data.</text>
</comment>
<dbReference type="GO" id="GO:0031593">
    <property type="term" value="F:polyubiquitin modification-dependent protein binding"/>
    <property type="evidence" value="ECO:0007669"/>
    <property type="project" value="TreeGrafter"/>
</dbReference>
<gene>
    <name evidence="2" type="ORF">WJX74_007072</name>
</gene>
<feature type="region of interest" description="Disordered" evidence="1">
    <location>
        <begin position="184"/>
        <end position="225"/>
    </location>
</feature>
<dbReference type="Pfam" id="PF21125">
    <property type="entry name" value="MPN_2A_DUB_like"/>
    <property type="match status" value="1"/>
</dbReference>
<dbReference type="GO" id="GO:0005634">
    <property type="term" value="C:nucleus"/>
    <property type="evidence" value="ECO:0007669"/>
    <property type="project" value="TreeGrafter"/>
</dbReference>
<dbReference type="PANTHER" id="PTHR31728:SF5">
    <property type="entry name" value="OS07G0540200 PROTEIN"/>
    <property type="match status" value="1"/>
</dbReference>